<dbReference type="Proteomes" id="UP000051074">
    <property type="component" value="Unassembled WGS sequence"/>
</dbReference>
<dbReference type="STRING" id="1293597.FC20_GL001481"/>
<keyword evidence="1" id="KW-0812">Transmembrane</keyword>
<dbReference type="EMBL" id="AZDU01000053">
    <property type="protein sequence ID" value="KRL00222.1"/>
    <property type="molecule type" value="Genomic_DNA"/>
</dbReference>
<dbReference type="PATRIC" id="fig|1293597.4.peg.1578"/>
<feature type="transmembrane region" description="Helical" evidence="1">
    <location>
        <begin position="270"/>
        <end position="290"/>
    </location>
</feature>
<accession>A0A0R1LX81</accession>
<name>A0A0R1LX81_9LACO</name>
<feature type="transmembrane region" description="Helical" evidence="1">
    <location>
        <begin position="458"/>
        <end position="478"/>
    </location>
</feature>
<evidence type="ECO:0000313" key="2">
    <source>
        <dbReference type="EMBL" id="KRL00222.1"/>
    </source>
</evidence>
<keyword evidence="1" id="KW-0472">Membrane</keyword>
<keyword evidence="3" id="KW-1185">Reference proteome</keyword>
<feature type="transmembrane region" description="Helical" evidence="1">
    <location>
        <begin position="240"/>
        <end position="263"/>
    </location>
</feature>
<feature type="transmembrane region" description="Helical" evidence="1">
    <location>
        <begin position="111"/>
        <end position="127"/>
    </location>
</feature>
<evidence type="ECO:0000313" key="3">
    <source>
        <dbReference type="Proteomes" id="UP000051074"/>
    </source>
</evidence>
<evidence type="ECO:0000256" key="1">
    <source>
        <dbReference type="SAM" id="Phobius"/>
    </source>
</evidence>
<evidence type="ECO:0008006" key="4">
    <source>
        <dbReference type="Google" id="ProtNLM"/>
    </source>
</evidence>
<gene>
    <name evidence="2" type="ORF">FC20_GL001481</name>
</gene>
<dbReference type="eggNOG" id="ENOG5033T01">
    <property type="taxonomic scope" value="Bacteria"/>
</dbReference>
<feature type="transmembrane region" description="Helical" evidence="1">
    <location>
        <begin position="192"/>
        <end position="215"/>
    </location>
</feature>
<reference evidence="2 3" key="1">
    <citation type="journal article" date="2015" name="Genome Announc.">
        <title>Expanding the biotechnology potential of lactobacilli through comparative genomics of 213 strains and associated genera.</title>
        <authorList>
            <person name="Sun Z."/>
            <person name="Harris H.M."/>
            <person name="McCann A."/>
            <person name="Guo C."/>
            <person name="Argimon S."/>
            <person name="Zhang W."/>
            <person name="Yang X."/>
            <person name="Jeffery I.B."/>
            <person name="Cooney J.C."/>
            <person name="Kagawa T.F."/>
            <person name="Liu W."/>
            <person name="Song Y."/>
            <person name="Salvetti E."/>
            <person name="Wrobel A."/>
            <person name="Rasinkangas P."/>
            <person name="Parkhill J."/>
            <person name="Rea M.C."/>
            <person name="O'Sullivan O."/>
            <person name="Ritari J."/>
            <person name="Douillard F.P."/>
            <person name="Paul Ross R."/>
            <person name="Yang R."/>
            <person name="Briner A.E."/>
            <person name="Felis G.E."/>
            <person name="de Vos W.M."/>
            <person name="Barrangou R."/>
            <person name="Klaenhammer T.R."/>
            <person name="Caufield P.W."/>
            <person name="Cui Y."/>
            <person name="Zhang H."/>
            <person name="O'Toole P.W."/>
        </authorList>
    </citation>
    <scope>NUCLEOTIDE SEQUENCE [LARGE SCALE GENOMIC DNA]</scope>
    <source>
        <strain evidence="2 3">DSM 19284</strain>
    </source>
</reference>
<keyword evidence="1" id="KW-1133">Transmembrane helix</keyword>
<feature type="transmembrane region" description="Helical" evidence="1">
    <location>
        <begin position="425"/>
        <end position="451"/>
    </location>
</feature>
<sequence>MIVKIESEASMTDKLKKTLFWFIILQPLLDLDFLYRGKMATILPFTIPTIVRILGVLALAVLFAATRPKIKAWIWIYAGALVLYGGIHLWHMTSFKGIAGATYGYSTFGELFYLFRMVLPLVLIYVTQAVADEDLILRGLAIVSGLFSGTIVISNLFAVSLKSYETGTISGNIFTWFMGPLYGYSHSASKGFFYFTNTLSAILLMLAPIVFYLLIKKFSWKTALLALSQTLAMLEVGTKVALYGLLASLVVTLVLWLVHVWLLKNESFSWRPLVAMVAMLGIFAICYKVSPAVQRYEYEIYWAKSHDSSIARENALLARGLKKYQNSPAKLAAFEKDFLAKYYKKYALNKKFISKSYPYEKDPQFWIDMLNKPASYRLANRKVEQAMLDRVVEYNDSPLDKWLGIGYMRETNIFNLERDFVAQRYSLGIVGTVLYLVAYPAVIVCGGMAWLRRRERRTFYLSSLLFASCLILGASYMSGNVLDFPTSNLLLAFVDGGILAYIKKKAKR</sequence>
<feature type="transmembrane region" description="Helical" evidence="1">
    <location>
        <begin position="139"/>
        <end position="161"/>
    </location>
</feature>
<comment type="caution">
    <text evidence="2">The sequence shown here is derived from an EMBL/GenBank/DDBJ whole genome shotgun (WGS) entry which is preliminary data.</text>
</comment>
<feature type="transmembrane region" description="Helical" evidence="1">
    <location>
        <begin position="72"/>
        <end position="91"/>
    </location>
</feature>
<proteinExistence type="predicted"/>
<dbReference type="AlphaFoldDB" id="A0A0R1LX81"/>
<dbReference type="InterPro" id="IPR049504">
    <property type="entry name" value="O-antigen_lig"/>
</dbReference>
<organism evidence="2 3">
    <name type="scientific">Lactobacillus equicursoris DSM 19284 = JCM 14600 = CIP 110162</name>
    <dbReference type="NCBI Taxonomy" id="1293597"/>
    <lineage>
        <taxon>Bacteria</taxon>
        <taxon>Bacillati</taxon>
        <taxon>Bacillota</taxon>
        <taxon>Bacilli</taxon>
        <taxon>Lactobacillales</taxon>
        <taxon>Lactobacillaceae</taxon>
        <taxon>Lactobacillus</taxon>
    </lineage>
</organism>
<dbReference type="Pfam" id="PF13425">
    <property type="entry name" value="O-antigen_lig"/>
    <property type="match status" value="1"/>
</dbReference>
<feature type="transmembrane region" description="Helical" evidence="1">
    <location>
        <begin position="41"/>
        <end position="65"/>
    </location>
</feature>
<protein>
    <recommendedName>
        <fullName evidence="4">O-antigen polymerase</fullName>
    </recommendedName>
</protein>